<keyword evidence="2" id="KW-0460">Magnesium</keyword>
<evidence type="ECO:0000313" key="4">
    <source>
        <dbReference type="EMBL" id="HIW80551.1"/>
    </source>
</evidence>
<feature type="site" description="Substrate discrimination" evidence="2">
    <location>
        <position position="15"/>
    </location>
</feature>
<dbReference type="EMBL" id="DXGH01000017">
    <property type="protein sequence ID" value="HIW80551.1"/>
    <property type="molecule type" value="Genomic_DNA"/>
</dbReference>
<dbReference type="HAMAP" id="MF_01113">
    <property type="entry name" value="DNApol_IV"/>
    <property type="match status" value="1"/>
</dbReference>
<dbReference type="GO" id="GO:0006281">
    <property type="term" value="P:DNA repair"/>
    <property type="evidence" value="ECO:0007669"/>
    <property type="project" value="UniProtKB-UniRule"/>
</dbReference>
<keyword evidence="2" id="KW-0235">DNA replication</keyword>
<keyword evidence="2" id="KW-0234">DNA repair</keyword>
<feature type="binding site" evidence="2">
    <location>
        <position position="112"/>
    </location>
    <ligand>
        <name>Mg(2+)</name>
        <dbReference type="ChEBI" id="CHEBI:18420"/>
    </ligand>
</feature>
<comment type="subcellular location">
    <subcellularLocation>
        <location evidence="2">Cytoplasm</location>
    </subcellularLocation>
</comment>
<dbReference type="GO" id="GO:0000287">
    <property type="term" value="F:magnesium ion binding"/>
    <property type="evidence" value="ECO:0007669"/>
    <property type="project" value="UniProtKB-UniRule"/>
</dbReference>
<comment type="cofactor">
    <cofactor evidence="2">
        <name>Mg(2+)</name>
        <dbReference type="ChEBI" id="CHEBI:18420"/>
    </cofactor>
    <text evidence="2">Binds 2 magnesium ions per subunit.</text>
</comment>
<dbReference type="InterPro" id="IPR043502">
    <property type="entry name" value="DNA/RNA_pol_sf"/>
</dbReference>
<keyword evidence="2" id="KW-0479">Metal-binding</keyword>
<comment type="subunit">
    <text evidence="2">Monomer.</text>
</comment>
<keyword evidence="2" id="KW-0238">DNA-binding</keyword>
<dbReference type="Proteomes" id="UP000824265">
    <property type="component" value="Unassembled WGS sequence"/>
</dbReference>
<reference evidence="4" key="1">
    <citation type="journal article" date="2021" name="PeerJ">
        <title>Extensive microbial diversity within the chicken gut microbiome revealed by metagenomics and culture.</title>
        <authorList>
            <person name="Gilroy R."/>
            <person name="Ravi A."/>
            <person name="Getino M."/>
            <person name="Pursley I."/>
            <person name="Horton D.L."/>
            <person name="Alikhan N.F."/>
            <person name="Baker D."/>
            <person name="Gharbi K."/>
            <person name="Hall N."/>
            <person name="Watson M."/>
            <person name="Adriaenssens E.M."/>
            <person name="Foster-Nyarko E."/>
            <person name="Jarju S."/>
            <person name="Secka A."/>
            <person name="Antonio M."/>
            <person name="Oren A."/>
            <person name="Chaudhuri R.R."/>
            <person name="La Ragione R."/>
            <person name="Hildebrand F."/>
            <person name="Pallen M.J."/>
        </authorList>
    </citation>
    <scope>NUCLEOTIDE SEQUENCE</scope>
    <source>
        <strain evidence="4">CHK195-6426</strain>
    </source>
</reference>
<keyword evidence="2" id="KW-0227">DNA damage</keyword>
<dbReference type="PROSITE" id="PS50173">
    <property type="entry name" value="UMUC"/>
    <property type="match status" value="1"/>
</dbReference>
<keyword evidence="2" id="KW-0548">Nucleotidyltransferase</keyword>
<dbReference type="Pfam" id="PF00817">
    <property type="entry name" value="IMS"/>
    <property type="match status" value="1"/>
</dbReference>
<protein>
    <recommendedName>
        <fullName evidence="2">DNA polymerase IV</fullName>
        <shortName evidence="2">Pol IV</shortName>
        <ecNumber evidence="2">2.7.7.7</ecNumber>
    </recommendedName>
</protein>
<organism evidence="4 5">
    <name type="scientific">Candidatus Acetatifactor stercoripullorum</name>
    <dbReference type="NCBI Taxonomy" id="2838414"/>
    <lineage>
        <taxon>Bacteria</taxon>
        <taxon>Bacillati</taxon>
        <taxon>Bacillota</taxon>
        <taxon>Clostridia</taxon>
        <taxon>Lachnospirales</taxon>
        <taxon>Lachnospiraceae</taxon>
        <taxon>Acetatifactor</taxon>
    </lineage>
</organism>
<keyword evidence="2" id="KW-0808">Transferase</keyword>
<dbReference type="InterPro" id="IPR050116">
    <property type="entry name" value="DNA_polymerase-Y"/>
</dbReference>
<dbReference type="InterPro" id="IPR001126">
    <property type="entry name" value="UmuC"/>
</dbReference>
<keyword evidence="2" id="KW-0515">Mutator protein</keyword>
<dbReference type="InterPro" id="IPR043128">
    <property type="entry name" value="Rev_trsase/Diguanyl_cyclase"/>
</dbReference>
<dbReference type="Gene3D" id="3.30.70.270">
    <property type="match status" value="1"/>
</dbReference>
<dbReference type="SUPFAM" id="SSF56672">
    <property type="entry name" value="DNA/RNA polymerases"/>
    <property type="match status" value="1"/>
</dbReference>
<feature type="binding site" evidence="2">
    <location>
        <position position="10"/>
    </location>
    <ligand>
        <name>Mg(2+)</name>
        <dbReference type="ChEBI" id="CHEBI:18420"/>
    </ligand>
</feature>
<dbReference type="GO" id="GO:0005829">
    <property type="term" value="C:cytosol"/>
    <property type="evidence" value="ECO:0007669"/>
    <property type="project" value="TreeGrafter"/>
</dbReference>
<evidence type="ECO:0000256" key="1">
    <source>
        <dbReference type="ARBA" id="ARBA00010945"/>
    </source>
</evidence>
<keyword evidence="2" id="KW-0239">DNA-directed DNA polymerase</keyword>
<dbReference type="GO" id="GO:0003887">
    <property type="term" value="F:DNA-directed DNA polymerase activity"/>
    <property type="evidence" value="ECO:0007669"/>
    <property type="project" value="UniProtKB-UniRule"/>
</dbReference>
<dbReference type="PANTHER" id="PTHR11076:SF33">
    <property type="entry name" value="DNA POLYMERASE KAPPA"/>
    <property type="match status" value="1"/>
</dbReference>
<dbReference type="Gene3D" id="3.30.1490.100">
    <property type="entry name" value="DNA polymerase, Y-family, little finger domain"/>
    <property type="match status" value="1"/>
</dbReference>
<proteinExistence type="inferred from homology"/>
<dbReference type="GO" id="GO:0006261">
    <property type="term" value="P:DNA-templated DNA replication"/>
    <property type="evidence" value="ECO:0007669"/>
    <property type="project" value="UniProtKB-UniRule"/>
</dbReference>
<keyword evidence="2" id="KW-0963">Cytoplasm</keyword>
<evidence type="ECO:0000259" key="3">
    <source>
        <dbReference type="PROSITE" id="PS50173"/>
    </source>
</evidence>
<dbReference type="GO" id="GO:0042276">
    <property type="term" value="P:error-prone translesion synthesis"/>
    <property type="evidence" value="ECO:0007669"/>
    <property type="project" value="TreeGrafter"/>
</dbReference>
<dbReference type="RefSeq" id="WP_318703756.1">
    <property type="nucleotide sequence ID" value="NZ_CALWMU010000029.1"/>
</dbReference>
<evidence type="ECO:0000256" key="2">
    <source>
        <dbReference type="HAMAP-Rule" id="MF_01113"/>
    </source>
</evidence>
<dbReference type="AlphaFoldDB" id="A0A9D1UBI3"/>
<dbReference type="Gene3D" id="3.40.1170.60">
    <property type="match status" value="1"/>
</dbReference>
<feature type="active site" evidence="2">
    <location>
        <position position="113"/>
    </location>
</feature>
<evidence type="ECO:0000313" key="5">
    <source>
        <dbReference type="Proteomes" id="UP000824265"/>
    </source>
</evidence>
<dbReference type="GO" id="GO:0009432">
    <property type="term" value="P:SOS response"/>
    <property type="evidence" value="ECO:0007669"/>
    <property type="project" value="TreeGrafter"/>
</dbReference>
<gene>
    <name evidence="2" type="primary">dinB</name>
    <name evidence="4" type="ORF">H9742_03330</name>
</gene>
<dbReference type="InterPro" id="IPR022880">
    <property type="entry name" value="DNApol_IV"/>
</dbReference>
<dbReference type="InterPro" id="IPR036775">
    <property type="entry name" value="DNA_pol_Y-fam_lit_finger_sf"/>
</dbReference>
<accession>A0A9D1UBI3</accession>
<dbReference type="SUPFAM" id="SSF100879">
    <property type="entry name" value="Lesion bypass DNA polymerase (Y-family), little finger domain"/>
    <property type="match status" value="1"/>
</dbReference>
<feature type="domain" description="UmuC" evidence="3">
    <location>
        <begin position="6"/>
        <end position="194"/>
    </location>
</feature>
<dbReference type="CDD" id="cd03586">
    <property type="entry name" value="PolY_Pol_IV_kappa"/>
    <property type="match status" value="1"/>
</dbReference>
<dbReference type="Pfam" id="PF11799">
    <property type="entry name" value="IMS_C"/>
    <property type="match status" value="1"/>
</dbReference>
<dbReference type="EC" id="2.7.7.7" evidence="2"/>
<comment type="catalytic activity">
    <reaction evidence="2">
        <text>DNA(n) + a 2'-deoxyribonucleoside 5'-triphosphate = DNA(n+1) + diphosphate</text>
        <dbReference type="Rhea" id="RHEA:22508"/>
        <dbReference type="Rhea" id="RHEA-COMP:17339"/>
        <dbReference type="Rhea" id="RHEA-COMP:17340"/>
        <dbReference type="ChEBI" id="CHEBI:33019"/>
        <dbReference type="ChEBI" id="CHEBI:61560"/>
        <dbReference type="ChEBI" id="CHEBI:173112"/>
        <dbReference type="EC" id="2.7.7.7"/>
    </reaction>
</comment>
<reference evidence="4" key="2">
    <citation type="submission" date="2021-04" db="EMBL/GenBank/DDBJ databases">
        <authorList>
            <person name="Gilroy R."/>
        </authorList>
    </citation>
    <scope>NUCLEOTIDE SEQUENCE</scope>
    <source>
        <strain evidence="4">CHK195-6426</strain>
    </source>
</reference>
<comment type="similarity">
    <text evidence="1 2">Belongs to the DNA polymerase type-Y family.</text>
</comment>
<dbReference type="InterPro" id="IPR017961">
    <property type="entry name" value="DNA_pol_Y-fam_little_finger"/>
</dbReference>
<sequence length="405" mass="44940">MADHIIFHIDVNSAYLSWTSLARLREGSDVDLRLIPSIVGGDMSRRHGVVLAKSIPAKAYGIVTGEPIVNAFRKCPHLVNVPPDHALYEHMSLLLMDFLSGICPDIEQVSIDECYMDYTPIAGKYTSPEAAAAYIKDTIFAKFDFTVNIGISDKKVLAKMASDFKKPNLVHTLYSWEIQKKLWPLPVSRLFMCGRSSQETLKKLGILTIGDLAQADPDILEAHLKSHGLTLWNYANGWDDSEVLSEPAKLKGVGNSTTLAEDALTSEEAHKVLLSLSESVGRRLRASHQLAGLVCTEIKYNTFRNVSHQTLLEIPSASTDVIYKEASRLFDELWDGTPIRLLGVRTAKLVEEGEPVQLSLFDYASPVSEKQKRLDAALDSIRKRYGNDAVKRGSLLDSPDSSQER</sequence>
<dbReference type="GO" id="GO:0003684">
    <property type="term" value="F:damaged DNA binding"/>
    <property type="evidence" value="ECO:0007669"/>
    <property type="project" value="InterPro"/>
</dbReference>
<dbReference type="Gene3D" id="1.10.150.20">
    <property type="entry name" value="5' to 3' exonuclease, C-terminal subdomain"/>
    <property type="match status" value="1"/>
</dbReference>
<dbReference type="PANTHER" id="PTHR11076">
    <property type="entry name" value="DNA REPAIR POLYMERASE UMUC / TRANSFERASE FAMILY MEMBER"/>
    <property type="match status" value="1"/>
</dbReference>
<name>A0A9D1UBI3_9FIRM</name>
<comment type="function">
    <text evidence="2">Poorly processive, error-prone DNA polymerase involved in untargeted mutagenesis. Copies undamaged DNA at stalled replication forks, which arise in vivo from mismatched or misaligned primer ends. These misaligned primers can be extended by PolIV. Exhibits no 3'-5' exonuclease (proofreading) activity. May be involved in translesional synthesis, in conjunction with the beta clamp from PolIII.</text>
</comment>
<comment type="caution">
    <text evidence="4">The sequence shown here is derived from an EMBL/GenBank/DDBJ whole genome shotgun (WGS) entry which is preliminary data.</text>
</comment>